<dbReference type="STRING" id="401625.A0A0P1BKP2"/>
<keyword evidence="1" id="KW-0808">Transferase</keyword>
<organism evidence="1 2">
    <name type="scientific">Ceraceosorus bombacis</name>
    <dbReference type="NCBI Taxonomy" id="401625"/>
    <lineage>
        <taxon>Eukaryota</taxon>
        <taxon>Fungi</taxon>
        <taxon>Dikarya</taxon>
        <taxon>Basidiomycota</taxon>
        <taxon>Ustilaginomycotina</taxon>
        <taxon>Exobasidiomycetes</taxon>
        <taxon>Ceraceosorales</taxon>
        <taxon>Ceraceosoraceae</taxon>
        <taxon>Ceraceosorus</taxon>
    </lineage>
</organism>
<keyword evidence="1" id="KW-0418">Kinase</keyword>
<name>A0A0P1BKP2_9BASI</name>
<evidence type="ECO:0000313" key="1">
    <source>
        <dbReference type="EMBL" id="CEH17159.1"/>
    </source>
</evidence>
<evidence type="ECO:0000313" key="2">
    <source>
        <dbReference type="Proteomes" id="UP000054845"/>
    </source>
</evidence>
<sequence length="349" mass="38179">MSLPEPQSLRRNEREDMSSFKVRLIAEHIVKQVARHRSEALAASNRGSSNAGSHAIKPLLVGMQGPQGSGKTTLTSQLLDELRTARYDVRAAVFSLDDLYLTHADQKALAAVHPSNKLLEGRGQPGTHDVPLGSAVLQSIAGMNELSEGGITARVLDLPVYDKSAHGGEGDRSGETVKVHAPLDVVIWEGWCMGFGSLEPAVLRDKYDRSSSYARTGTTSASGASYFTRHPIVHLQEVNSQLALYEATWWAQIDAFVQLAPTPPSGQRDEGSEALDTVFVWRLQAERAMKERNGGKGMSDEAVREFVARYMPGYELFGDGVQGVKKPWHGRGLRLGLDSDRNVTEVRTF</sequence>
<dbReference type="PANTHER" id="PTHR10285">
    <property type="entry name" value="URIDINE KINASE"/>
    <property type="match status" value="1"/>
</dbReference>
<reference evidence="2" key="1">
    <citation type="submission" date="2014-09" db="EMBL/GenBank/DDBJ databases">
        <authorList>
            <person name="Sharma Rahul"/>
            <person name="Thines Marco"/>
        </authorList>
    </citation>
    <scope>NUCLEOTIDE SEQUENCE [LARGE SCALE GENOMIC DNA]</scope>
</reference>
<proteinExistence type="predicted"/>
<dbReference type="GO" id="GO:0016301">
    <property type="term" value="F:kinase activity"/>
    <property type="evidence" value="ECO:0007669"/>
    <property type="project" value="UniProtKB-KW"/>
</dbReference>
<dbReference type="InterPro" id="IPR027417">
    <property type="entry name" value="P-loop_NTPase"/>
</dbReference>
<dbReference type="OrthoDB" id="347435at2759"/>
<dbReference type="AlphaFoldDB" id="A0A0P1BKP2"/>
<dbReference type="Gene3D" id="3.40.50.300">
    <property type="entry name" value="P-loop containing nucleotide triphosphate hydrolases"/>
    <property type="match status" value="1"/>
</dbReference>
<protein>
    <submittedName>
        <fullName evidence="1">Predicted kinase</fullName>
    </submittedName>
</protein>
<dbReference type="SUPFAM" id="SSF52540">
    <property type="entry name" value="P-loop containing nucleoside triphosphate hydrolases"/>
    <property type="match status" value="1"/>
</dbReference>
<keyword evidence="2" id="KW-1185">Reference proteome</keyword>
<dbReference type="Proteomes" id="UP000054845">
    <property type="component" value="Unassembled WGS sequence"/>
</dbReference>
<accession>A0A0P1BKP2</accession>
<dbReference type="EMBL" id="CCYA01000254">
    <property type="protein sequence ID" value="CEH17159.1"/>
    <property type="molecule type" value="Genomic_DNA"/>
</dbReference>